<feature type="domain" description="Large polyvalent protein associated" evidence="3">
    <location>
        <begin position="61"/>
        <end position="141"/>
    </location>
</feature>
<proteinExistence type="predicted"/>
<keyword evidence="1" id="KW-0175">Coiled coil</keyword>
<feature type="coiled-coil region" evidence="1">
    <location>
        <begin position="804"/>
        <end position="831"/>
    </location>
</feature>
<organism evidence="4 5">
    <name type="scientific">Marinobacter salarius</name>
    <dbReference type="NCBI Taxonomy" id="1420917"/>
    <lineage>
        <taxon>Bacteria</taxon>
        <taxon>Pseudomonadati</taxon>
        <taxon>Pseudomonadota</taxon>
        <taxon>Gammaproteobacteria</taxon>
        <taxon>Pseudomonadales</taxon>
        <taxon>Marinobacteraceae</taxon>
        <taxon>Marinobacter</taxon>
    </lineage>
</organism>
<feature type="region of interest" description="Disordered" evidence="2">
    <location>
        <begin position="242"/>
        <end position="263"/>
    </location>
</feature>
<protein>
    <recommendedName>
        <fullName evidence="3">Large polyvalent protein associated domain-containing protein</fullName>
    </recommendedName>
</protein>
<feature type="region of interest" description="Disordered" evidence="2">
    <location>
        <begin position="1"/>
        <end position="44"/>
    </location>
</feature>
<reference evidence="4 5" key="1">
    <citation type="submission" date="2017-04" db="EMBL/GenBank/DDBJ databases">
        <title>Genome Sequence of Marinobacter salarius strain SMR5 Isolated from a culture of the Diatom Skeletonema marinoi.</title>
        <authorList>
            <person name="Topel M."/>
            <person name="Pinder M.I.M."/>
            <person name="Johansson O.N."/>
            <person name="Kourtchenko O."/>
            <person name="Godhe A."/>
            <person name="Clarke A.K."/>
        </authorList>
    </citation>
    <scope>NUCLEOTIDE SEQUENCE [LARGE SCALE GENOMIC DNA]</scope>
    <source>
        <strain evidence="4 5">SMR5</strain>
    </source>
</reference>
<evidence type="ECO:0000256" key="2">
    <source>
        <dbReference type="SAM" id="MobiDB-lite"/>
    </source>
</evidence>
<evidence type="ECO:0000256" key="1">
    <source>
        <dbReference type="SAM" id="Coils"/>
    </source>
</evidence>
<gene>
    <name evidence="4" type="ORF">MARSALSMR5_01920</name>
</gene>
<dbReference type="EMBL" id="CP020931">
    <property type="protein sequence ID" value="ARM83998.1"/>
    <property type="molecule type" value="Genomic_DNA"/>
</dbReference>
<evidence type="ECO:0000313" key="4">
    <source>
        <dbReference type="EMBL" id="ARM83998.1"/>
    </source>
</evidence>
<evidence type="ECO:0000313" key="5">
    <source>
        <dbReference type="Proteomes" id="UP000193100"/>
    </source>
</evidence>
<dbReference type="Proteomes" id="UP000193100">
    <property type="component" value="Chromosome"/>
</dbReference>
<sequence length="2105" mass="234167">MVPERMNPYSDVSLENTPEQSDVSPADAPSSNAPANPYEDTAKQFDQKRDLLLNRAIKRSLGNPPDEVASILGISRSTGLSPEVVRNHKGDVEHRVKQREIGAQVASLSQPGQEWLTEKYNLDISQDDLANIKAMDDAVNNKAWYEQDFLDKLMGSVKTGSLNVRQAASSVEAAPGINRIAEFDRIDQLLSQSEPSAALAYVRENDRSLAGTALKADLLRYIGADPEDRAELRAMSLEQIESSASEIAEQEGERATVPADPRLAEASREGTFSGVLSAIADDPGIIPRVTTESLITSIPTLIVGAAASFSGSLPASIGAGAASYGTERGLGLISALREAGVDTSDPDQIIAAMTDPSILEEAQRRAEFKALGVSALDMVGAGIASRTLAPRSLGGKTLSARQREAINLFSQMPVQGVQEGAGEATGQFLADGEVNRAEVALEAIGGAFGSTSDVLAFSGSRVFESVVNNANSYRRAKKDRAYLTAVKDAANQTKLKQRDPQALKELLDRLSKTGPVDDIYISGKDFQELFQSKSLDPEEYAQKMESVGQQYHEALLTGGDVAVSVADFAAVIAPTEAAEDFIARARTKTDGMSPTEAEQWMNEQAKPTLEAIINYDEDQAGQSAQKVFDDVVGQLLASGMDQQTAERNASLYRAFFDVMGQTEDVDAFDLYQQYNLAITREMPEILKRQDNNVDALDPLLDRLRSGDVPSQQSIFGASLTDFLREQGGVQDYAGELSAMDADKSREAFQRKLVSDGGLDLSTAAERAAEAGYIESRDTNQLLAALDSELRGEPVYTKGGEDAKLQETATDLMALQEELDRLGIDLAEVDNATAKETLNSVVYGGTQQASELELSQDLGSKRGVIRIDRTNRNFNIELLAKADLSTFLHESGHFFLEVLGDLSQREGASDRVKAQYQAILDWFEVESRDQIGVEQHEQFARGFEAYLMEGKAPTPELQSVFARFRAWLLAVYKRLKALNVDLTDEVRNVMDRILATDEEIERARGEAGMNDSLSDVAAMEWTDQERADYRDLVEEAREAAKSDLIARQMKDLRKTEQDWYKKERASVHEEVMAEVGRNRVYRALAHLQSGKMPDGSDLPAGLQPVKLSKELLAAEYGTDFLKRLPGPGNKLYSGPYIYSREAGVSPDILADIYGFSSGDEMIQAFANARPMKALAEAEADARMRERYPDINLSGEAAEAAIAAVHNDKAADRMLMEMKKLHSKSRFAGRQMTPAHVLRQAAQRLIQGQRVKDIRPDLYRRAEARAANEAFSEATSNDFDAAFISKQRQLLNHYLYREAAEARDTAESTLEYVKRFSKKATRQRIGKAGSDYLEQIDAIIDQYEFRRVSLKQISRRRSLQSWVDELKADGIEPEIPQSVLQQAQTVNYKEISVEELQGIRDALTSIEHLARTKNKLLSSQFKREFRDTVDSIVSSIEAHHEIKREPPQFIRTKISQLKDWGDTYVAAHAKPEFILEYLDGNESMGPVWQSLFKPLSDAENAENKMTGEAMERLTEIMGEFKDEQRAQWFAKKTYIPEVGTSMTKANIIALALNWGNEGNRQAVLEGYGWSQSQAWAALNKLSEADWKMVQEIWDLVDSFWPQIAQLQKDLTGLAPEKVERTPVETPFGVLPGGYYPLKYDPRSSFLQFKRDEGVNTQDLFENNFFKPATKKGHTIERVGSAGMQVRLDLAVLGEHIYQVIHDTTHRRAIIDVDRLLNNVRVRHAIEGTAGREAYRQLRPWLQAIANDTRQPSLPWERVVSHMRAGGTIVNMGWKFTTAIVQPLGYLQSVDQIGAKWAWKGLRDFYGRPDKMAKQVEFVFNRSEAMKNRQKNFDRDVRDYARKLEREGKLEGVRESFFWMTGMLDMSVSVPTWLGGYRKAMEGHVPNVAKGDEAAAIDYADQAVRESQSSGAVKDLARIQRGNEAFRAFTMFYSYFSALFNLLRRRRQDLQLGNINLPKFAASMAVLWIAPAVLGELVAMRGPDDDEEWAKWAAQQSILYPFQTMIGVRDVANAALTQFGFGASPAYDGLEQTARALQIPYKAATGEEIKRSDVKSVVLATSYWGHLPGRQTWITGEYMFDLMDGKENPENPAELLDGLMFSRPANER</sequence>
<dbReference type="InterPro" id="IPR040738">
    <property type="entry name" value="LPD22"/>
</dbReference>
<name>A0A1W6K9A2_9GAMM</name>
<evidence type="ECO:0000259" key="3">
    <source>
        <dbReference type="Pfam" id="PF18834"/>
    </source>
</evidence>
<dbReference type="Pfam" id="PF18834">
    <property type="entry name" value="LPD22"/>
    <property type="match status" value="1"/>
</dbReference>
<feature type="compositionally biased region" description="Low complexity" evidence="2">
    <location>
        <begin position="21"/>
        <end position="37"/>
    </location>
</feature>
<accession>A0A1W6K9A2</accession>